<protein>
    <submittedName>
        <fullName evidence="1">Uncharacterized protein</fullName>
    </submittedName>
</protein>
<comment type="caution">
    <text evidence="1">The sequence shown here is derived from an EMBL/GenBank/DDBJ whole genome shotgun (WGS) entry which is preliminary data.</text>
</comment>
<organism evidence="1 2">
    <name type="scientific">Mucilaginibacter panaciglaebae</name>
    <dbReference type="NCBI Taxonomy" id="502331"/>
    <lineage>
        <taxon>Bacteria</taxon>
        <taxon>Pseudomonadati</taxon>
        <taxon>Bacteroidota</taxon>
        <taxon>Sphingobacteriia</taxon>
        <taxon>Sphingobacteriales</taxon>
        <taxon>Sphingobacteriaceae</taxon>
        <taxon>Mucilaginibacter</taxon>
    </lineage>
</organism>
<evidence type="ECO:0000313" key="1">
    <source>
        <dbReference type="EMBL" id="GAA4100492.1"/>
    </source>
</evidence>
<dbReference type="EMBL" id="BAABCV010000009">
    <property type="protein sequence ID" value="GAA4100492.1"/>
    <property type="molecule type" value="Genomic_DNA"/>
</dbReference>
<accession>A0ABP7X052</accession>
<keyword evidence="2" id="KW-1185">Reference proteome</keyword>
<dbReference type="RefSeq" id="WP_345105284.1">
    <property type="nucleotide sequence ID" value="NZ_BAABCV010000009.1"/>
</dbReference>
<gene>
    <name evidence="1" type="ORF">GCM10022392_26350</name>
</gene>
<name>A0ABP7X052_9SPHI</name>
<proteinExistence type="predicted"/>
<reference evidence="2" key="1">
    <citation type="journal article" date="2019" name="Int. J. Syst. Evol. Microbiol.">
        <title>The Global Catalogue of Microorganisms (GCM) 10K type strain sequencing project: providing services to taxonomists for standard genome sequencing and annotation.</title>
        <authorList>
            <consortium name="The Broad Institute Genomics Platform"/>
            <consortium name="The Broad Institute Genome Sequencing Center for Infectious Disease"/>
            <person name="Wu L."/>
            <person name="Ma J."/>
        </authorList>
    </citation>
    <scope>NUCLEOTIDE SEQUENCE [LARGE SCALE GENOMIC DNA]</scope>
    <source>
        <strain evidence="2">JCM 17085</strain>
    </source>
</reference>
<evidence type="ECO:0000313" key="2">
    <source>
        <dbReference type="Proteomes" id="UP001500841"/>
    </source>
</evidence>
<sequence length="283" mass="33428">MNSKGNSITVKVNYEILKDYHPLITAYHYILKEKRKISDIENIKDVISFDYMSDDLFAGIKDDLKRLFKAEYNLKNWRKHRDHFLFLTELFMRDEQANHQFKKQRIMQLREVVVKLDELRKMVDGNRGPRTLLINNTVAIDNYLTSAKVVKLLQEELTTLYNHNILDESLPKINDKTIDGVISAIRKPKLKTISSYDKTVGYLAFVLKVYLEEQAGLKGIQNNVFNKVKTIDLSNEQGQFIYSYLRLLNIIKHQKTDPQIVIRRYIEKFTNDIDFHYNAFQNE</sequence>
<dbReference type="Proteomes" id="UP001500841">
    <property type="component" value="Unassembled WGS sequence"/>
</dbReference>